<dbReference type="GO" id="GO:0005634">
    <property type="term" value="C:nucleus"/>
    <property type="evidence" value="ECO:0007669"/>
    <property type="project" value="UniProtKB-SubCell"/>
</dbReference>
<dbReference type="SUPFAM" id="SSF54928">
    <property type="entry name" value="RNA-binding domain, RBD"/>
    <property type="match status" value="1"/>
</dbReference>
<evidence type="ECO:0000313" key="7">
    <source>
        <dbReference type="EMBL" id="CAF1538587.1"/>
    </source>
</evidence>
<keyword evidence="5" id="KW-0812">Transmembrane</keyword>
<keyword evidence="5" id="KW-0472">Membrane</keyword>
<dbReference type="GO" id="GO:0007399">
    <property type="term" value="P:nervous system development"/>
    <property type="evidence" value="ECO:0007669"/>
    <property type="project" value="InterPro"/>
</dbReference>
<evidence type="ECO:0000256" key="2">
    <source>
        <dbReference type="ARBA" id="ARBA00022884"/>
    </source>
</evidence>
<comment type="caution">
    <text evidence="7">The sequence shown here is derived from an EMBL/GenBank/DDBJ whole genome shotgun (WGS) entry which is preliminary data.</text>
</comment>
<dbReference type="PANTHER" id="PTHR15597">
    <property type="entry name" value="ATAXIN 2-BINDING PROTEIN 1-RELATED"/>
    <property type="match status" value="1"/>
</dbReference>
<dbReference type="Pfam" id="PF00076">
    <property type="entry name" value="RRM_1"/>
    <property type="match status" value="1"/>
</dbReference>
<dbReference type="GO" id="GO:0000381">
    <property type="term" value="P:regulation of alternative mRNA splicing, via spliceosome"/>
    <property type="evidence" value="ECO:0007669"/>
    <property type="project" value="InterPro"/>
</dbReference>
<evidence type="ECO:0000256" key="1">
    <source>
        <dbReference type="ARBA" id="ARBA00004123"/>
    </source>
</evidence>
<keyword evidence="5" id="KW-1133">Transmembrane helix</keyword>
<dbReference type="InterPro" id="IPR047131">
    <property type="entry name" value="RBFOX1-like"/>
</dbReference>
<dbReference type="InterPro" id="IPR012677">
    <property type="entry name" value="Nucleotide-bd_a/b_plait_sf"/>
</dbReference>
<dbReference type="InterPro" id="IPR035979">
    <property type="entry name" value="RBD_domain_sf"/>
</dbReference>
<dbReference type="EMBL" id="CAJNON010006266">
    <property type="protein sequence ID" value="CAF1538587.1"/>
    <property type="molecule type" value="Genomic_DNA"/>
</dbReference>
<proteinExistence type="predicted"/>
<evidence type="ECO:0000256" key="3">
    <source>
        <dbReference type="ARBA" id="ARBA00023242"/>
    </source>
</evidence>
<dbReference type="GO" id="GO:0003729">
    <property type="term" value="F:mRNA binding"/>
    <property type="evidence" value="ECO:0007669"/>
    <property type="project" value="TreeGrafter"/>
</dbReference>
<dbReference type="PROSITE" id="PS50102">
    <property type="entry name" value="RRM"/>
    <property type="match status" value="1"/>
</dbReference>
<dbReference type="Gene3D" id="3.30.70.330">
    <property type="match status" value="1"/>
</dbReference>
<keyword evidence="2 4" id="KW-0694">RNA-binding</keyword>
<gene>
    <name evidence="7" type="ORF">VCS650_LOCUS43947</name>
</gene>
<evidence type="ECO:0000256" key="5">
    <source>
        <dbReference type="SAM" id="Phobius"/>
    </source>
</evidence>
<name>A0A815VPZ9_9BILA</name>
<sequence>MVFVLYIYFLLFKGFGFVTFASTDDADAAREKLHGAIIEGRKIE</sequence>
<dbReference type="InterPro" id="IPR000504">
    <property type="entry name" value="RRM_dom"/>
</dbReference>
<comment type="subcellular location">
    <subcellularLocation>
        <location evidence="1">Nucleus</location>
    </subcellularLocation>
</comment>
<dbReference type="OrthoDB" id="5382468at2759"/>
<dbReference type="PANTHER" id="PTHR15597:SF22">
    <property type="entry name" value="RNA-BINDING FOX PROTEIN 1, ISOFORM H"/>
    <property type="match status" value="1"/>
</dbReference>
<dbReference type="Proteomes" id="UP000663891">
    <property type="component" value="Unassembled WGS sequence"/>
</dbReference>
<dbReference type="AlphaFoldDB" id="A0A815VPZ9"/>
<organism evidence="7 8">
    <name type="scientific">Adineta steineri</name>
    <dbReference type="NCBI Taxonomy" id="433720"/>
    <lineage>
        <taxon>Eukaryota</taxon>
        <taxon>Metazoa</taxon>
        <taxon>Spiralia</taxon>
        <taxon>Gnathifera</taxon>
        <taxon>Rotifera</taxon>
        <taxon>Eurotatoria</taxon>
        <taxon>Bdelloidea</taxon>
        <taxon>Adinetida</taxon>
        <taxon>Adinetidae</taxon>
        <taxon>Adineta</taxon>
    </lineage>
</organism>
<dbReference type="GO" id="GO:0005737">
    <property type="term" value="C:cytoplasm"/>
    <property type="evidence" value="ECO:0007669"/>
    <property type="project" value="TreeGrafter"/>
</dbReference>
<evidence type="ECO:0000256" key="4">
    <source>
        <dbReference type="PROSITE-ProRule" id="PRU00176"/>
    </source>
</evidence>
<evidence type="ECO:0000313" key="8">
    <source>
        <dbReference type="Proteomes" id="UP000663891"/>
    </source>
</evidence>
<keyword evidence="3" id="KW-0539">Nucleus</keyword>
<feature type="non-terminal residue" evidence="7">
    <location>
        <position position="44"/>
    </location>
</feature>
<evidence type="ECO:0000259" key="6">
    <source>
        <dbReference type="PROSITE" id="PS50102"/>
    </source>
</evidence>
<protein>
    <recommendedName>
        <fullName evidence="6">RRM domain-containing protein</fullName>
    </recommendedName>
</protein>
<feature type="domain" description="RRM" evidence="6">
    <location>
        <begin position="13"/>
        <end position="44"/>
    </location>
</feature>
<feature type="transmembrane region" description="Helical" evidence="5">
    <location>
        <begin position="6"/>
        <end position="23"/>
    </location>
</feature>
<accession>A0A815VPZ9</accession>
<reference evidence="7" key="1">
    <citation type="submission" date="2021-02" db="EMBL/GenBank/DDBJ databases">
        <authorList>
            <person name="Nowell W R."/>
        </authorList>
    </citation>
    <scope>NUCLEOTIDE SEQUENCE</scope>
</reference>